<comment type="catalytic activity">
    <reaction evidence="12">
        <text>an acyl-CoA + malonyl-CoA + H(+) = a 3-oxoacyl-CoA + CO2 + CoA</text>
        <dbReference type="Rhea" id="RHEA:50252"/>
        <dbReference type="ChEBI" id="CHEBI:15378"/>
        <dbReference type="ChEBI" id="CHEBI:16526"/>
        <dbReference type="ChEBI" id="CHEBI:57287"/>
        <dbReference type="ChEBI" id="CHEBI:57384"/>
        <dbReference type="ChEBI" id="CHEBI:58342"/>
        <dbReference type="ChEBI" id="CHEBI:90726"/>
    </reaction>
    <physiologicalReaction direction="left-to-right" evidence="12">
        <dbReference type="Rhea" id="RHEA:50253"/>
    </physiologicalReaction>
</comment>
<name>A0A8H7LVJ9_9AGAM</name>
<dbReference type="InterPro" id="IPR030457">
    <property type="entry name" value="ELO_CS"/>
</dbReference>
<evidence type="ECO:0000256" key="9">
    <source>
        <dbReference type="ARBA" id="ARBA00023136"/>
    </source>
</evidence>
<dbReference type="GO" id="GO:0009922">
    <property type="term" value="F:fatty acid elongase activity"/>
    <property type="evidence" value="ECO:0007669"/>
    <property type="project" value="UniProtKB-EC"/>
</dbReference>
<dbReference type="GO" id="GO:0030148">
    <property type="term" value="P:sphingolipid biosynthetic process"/>
    <property type="evidence" value="ECO:0007669"/>
    <property type="project" value="TreeGrafter"/>
</dbReference>
<dbReference type="InterPro" id="IPR002076">
    <property type="entry name" value="ELO_fam"/>
</dbReference>
<dbReference type="AlphaFoldDB" id="A0A8H7LVJ9"/>
<comment type="caution">
    <text evidence="13">The sequence shown here is derived from an EMBL/GenBank/DDBJ whole genome shotgun (WGS) entry which is preliminary data.</text>
</comment>
<evidence type="ECO:0000256" key="8">
    <source>
        <dbReference type="ARBA" id="ARBA00023098"/>
    </source>
</evidence>
<evidence type="ECO:0000256" key="2">
    <source>
        <dbReference type="ARBA" id="ARBA00007263"/>
    </source>
</evidence>
<protein>
    <recommendedName>
        <fullName evidence="12">Elongation of fatty acids protein</fullName>
        <ecNumber evidence="12">2.3.1.-</ecNumber>
    </recommendedName>
</protein>
<evidence type="ECO:0000256" key="12">
    <source>
        <dbReference type="RuleBase" id="RU361115"/>
    </source>
</evidence>
<proteinExistence type="inferred from homology"/>
<evidence type="ECO:0000256" key="7">
    <source>
        <dbReference type="ARBA" id="ARBA00022989"/>
    </source>
</evidence>
<comment type="catalytic activity">
    <reaction evidence="11">
        <text>a very-long-chain acyl-CoA + malonyl-CoA + H(+) = a very-long-chain 3-oxoacyl-CoA + CO2 + CoA</text>
        <dbReference type="Rhea" id="RHEA:32727"/>
        <dbReference type="ChEBI" id="CHEBI:15378"/>
        <dbReference type="ChEBI" id="CHEBI:16526"/>
        <dbReference type="ChEBI" id="CHEBI:57287"/>
        <dbReference type="ChEBI" id="CHEBI:57384"/>
        <dbReference type="ChEBI" id="CHEBI:90725"/>
        <dbReference type="ChEBI" id="CHEBI:90736"/>
        <dbReference type="EC" id="2.3.1.199"/>
    </reaction>
</comment>
<dbReference type="EMBL" id="JACYCD010000049">
    <property type="protein sequence ID" value="KAF8707917.1"/>
    <property type="molecule type" value="Genomic_DNA"/>
</dbReference>
<evidence type="ECO:0000256" key="4">
    <source>
        <dbReference type="ARBA" id="ARBA00022679"/>
    </source>
</evidence>
<feature type="transmembrane region" description="Helical" evidence="12">
    <location>
        <begin position="227"/>
        <end position="245"/>
    </location>
</feature>
<sequence length="299" mass="34181">MAPLADALLSVIPKQWHLPEYLVSYQAGVTPLSTPPVVVACLIGYLTTIFSLREVMRARDPMKLTVPFQIHNIYLTAGSGLLLLLMVEEIFPIWWKNGLFNAMCAETSWTPRLEFYYMINYYIKYIELADTVFLVLKKKPLGAYLLVSFTRTPTHLTCVSFQIAFLHVFHHAATALLCFTQLNGRTSVSWVPIVLNLTVHVFMYYYYWATAGGRKIWWKKYLTTMQITQFVIDLCAVYFASYSYFSATYWPFMPTLGTCSGTEGAALFGCALLTSYLFLFIDFYIRTYKAPVKGKAKSS</sequence>
<feature type="non-terminal residue" evidence="13">
    <location>
        <position position="1"/>
    </location>
</feature>
<evidence type="ECO:0000313" key="13">
    <source>
        <dbReference type="EMBL" id="KAF8707917.1"/>
    </source>
</evidence>
<keyword evidence="7 12" id="KW-1133">Transmembrane helix</keyword>
<comment type="subcellular location">
    <subcellularLocation>
        <location evidence="1">Membrane</location>
        <topology evidence="1">Multi-pass membrane protein</topology>
    </subcellularLocation>
</comment>
<dbReference type="PANTHER" id="PTHR11157:SF134">
    <property type="entry name" value="ELONGATION OF FATTY ACIDS PROTEIN 1-RELATED"/>
    <property type="match status" value="1"/>
</dbReference>
<keyword evidence="4 12" id="KW-0808">Transferase</keyword>
<dbReference type="Pfam" id="PF01151">
    <property type="entry name" value="ELO"/>
    <property type="match status" value="1"/>
</dbReference>
<evidence type="ECO:0000256" key="1">
    <source>
        <dbReference type="ARBA" id="ARBA00004141"/>
    </source>
</evidence>
<dbReference type="GO" id="GO:0019367">
    <property type="term" value="P:fatty acid elongation, saturated fatty acid"/>
    <property type="evidence" value="ECO:0007669"/>
    <property type="project" value="TreeGrafter"/>
</dbReference>
<feature type="transmembrane region" description="Helical" evidence="12">
    <location>
        <begin position="265"/>
        <end position="285"/>
    </location>
</feature>
<keyword evidence="10 12" id="KW-0275">Fatty acid biosynthesis</keyword>
<dbReference type="GO" id="GO:0042761">
    <property type="term" value="P:very long-chain fatty acid biosynthetic process"/>
    <property type="evidence" value="ECO:0007669"/>
    <property type="project" value="TreeGrafter"/>
</dbReference>
<evidence type="ECO:0000256" key="10">
    <source>
        <dbReference type="ARBA" id="ARBA00023160"/>
    </source>
</evidence>
<feature type="transmembrane region" description="Helical" evidence="12">
    <location>
        <begin position="188"/>
        <end position="207"/>
    </location>
</feature>
<comment type="similarity">
    <text evidence="2 12">Belongs to the ELO family.</text>
</comment>
<dbReference type="GO" id="GO:0034626">
    <property type="term" value="P:fatty acid elongation, polyunsaturated fatty acid"/>
    <property type="evidence" value="ECO:0007669"/>
    <property type="project" value="TreeGrafter"/>
</dbReference>
<evidence type="ECO:0000313" key="14">
    <source>
        <dbReference type="Proteomes" id="UP000602905"/>
    </source>
</evidence>
<keyword evidence="3 12" id="KW-0444">Lipid biosynthesis</keyword>
<keyword evidence="8 12" id="KW-0443">Lipid metabolism</keyword>
<organism evidence="13 14">
    <name type="scientific">Rhizoctonia solani</name>
    <dbReference type="NCBI Taxonomy" id="456999"/>
    <lineage>
        <taxon>Eukaryota</taxon>
        <taxon>Fungi</taxon>
        <taxon>Dikarya</taxon>
        <taxon>Basidiomycota</taxon>
        <taxon>Agaricomycotina</taxon>
        <taxon>Agaricomycetes</taxon>
        <taxon>Cantharellales</taxon>
        <taxon>Ceratobasidiaceae</taxon>
        <taxon>Rhizoctonia</taxon>
    </lineage>
</organism>
<gene>
    <name evidence="13" type="ORF">RHS03_03825</name>
</gene>
<feature type="transmembrane region" description="Helical" evidence="12">
    <location>
        <begin position="115"/>
        <end position="136"/>
    </location>
</feature>
<dbReference type="EC" id="2.3.1.-" evidence="12"/>
<dbReference type="PANTHER" id="PTHR11157">
    <property type="entry name" value="FATTY ACID ACYL TRANSFERASE-RELATED"/>
    <property type="match status" value="1"/>
</dbReference>
<dbReference type="PROSITE" id="PS01188">
    <property type="entry name" value="ELO"/>
    <property type="match status" value="1"/>
</dbReference>
<evidence type="ECO:0000256" key="3">
    <source>
        <dbReference type="ARBA" id="ARBA00022516"/>
    </source>
</evidence>
<feature type="transmembrane region" description="Helical" evidence="12">
    <location>
        <begin position="32"/>
        <end position="52"/>
    </location>
</feature>
<evidence type="ECO:0000256" key="6">
    <source>
        <dbReference type="ARBA" id="ARBA00022832"/>
    </source>
</evidence>
<dbReference type="OrthoDB" id="434092at2759"/>
<dbReference type="GO" id="GO:0034625">
    <property type="term" value="P:fatty acid elongation, monounsaturated fatty acid"/>
    <property type="evidence" value="ECO:0007669"/>
    <property type="project" value="TreeGrafter"/>
</dbReference>
<keyword evidence="9 12" id="KW-0472">Membrane</keyword>
<accession>A0A8H7LVJ9</accession>
<dbReference type="GO" id="GO:0005789">
    <property type="term" value="C:endoplasmic reticulum membrane"/>
    <property type="evidence" value="ECO:0007669"/>
    <property type="project" value="TreeGrafter"/>
</dbReference>
<reference evidence="13" key="1">
    <citation type="submission" date="2020-09" db="EMBL/GenBank/DDBJ databases">
        <title>Comparative genome analyses of four rice-infecting Rhizoctonia solani isolates reveal extensive enrichment of homogalacturonan modification genes.</title>
        <authorList>
            <person name="Lee D.-Y."/>
            <person name="Jeon J."/>
            <person name="Kim K.-T."/>
            <person name="Cheong K."/>
            <person name="Song H."/>
            <person name="Choi G."/>
            <person name="Ko J."/>
            <person name="Opiyo S.O."/>
            <person name="Zuo S."/>
            <person name="Madhav S."/>
            <person name="Lee Y.-H."/>
            <person name="Wang G.-L."/>
        </authorList>
    </citation>
    <scope>NUCLEOTIDE SEQUENCE</scope>
    <source>
        <strain evidence="13">AG1-IA WGL</strain>
    </source>
</reference>
<keyword evidence="5 12" id="KW-0812">Transmembrane</keyword>
<keyword evidence="6 12" id="KW-0276">Fatty acid metabolism</keyword>
<evidence type="ECO:0000256" key="5">
    <source>
        <dbReference type="ARBA" id="ARBA00022692"/>
    </source>
</evidence>
<evidence type="ECO:0000256" key="11">
    <source>
        <dbReference type="ARBA" id="ARBA00047375"/>
    </source>
</evidence>
<feature type="transmembrane region" description="Helical" evidence="12">
    <location>
        <begin position="73"/>
        <end position="95"/>
    </location>
</feature>
<dbReference type="Proteomes" id="UP000602905">
    <property type="component" value="Unassembled WGS sequence"/>
</dbReference>